<gene>
    <name evidence="3" type="ORF">ACFFMS_06890</name>
</gene>
<protein>
    <submittedName>
        <fullName evidence="3">Uncharacterized protein</fullName>
    </submittedName>
</protein>
<comment type="caution">
    <text evidence="3">The sequence shown here is derived from an EMBL/GenBank/DDBJ whole genome shotgun (WGS) entry which is preliminary data.</text>
</comment>
<dbReference type="EMBL" id="JBHMAF010000023">
    <property type="protein sequence ID" value="MFB9758248.1"/>
    <property type="molecule type" value="Genomic_DNA"/>
</dbReference>
<evidence type="ECO:0000256" key="1">
    <source>
        <dbReference type="SAM" id="Coils"/>
    </source>
</evidence>
<keyword evidence="1" id="KW-0175">Coiled coil</keyword>
<dbReference type="RefSeq" id="WP_379948513.1">
    <property type="nucleotide sequence ID" value="NZ_JBHMAF010000023.1"/>
</dbReference>
<evidence type="ECO:0000256" key="2">
    <source>
        <dbReference type="SAM" id="MobiDB-lite"/>
    </source>
</evidence>
<sequence>MLLKKLFFSSDKNDKYCKMEQKLRLLELEIQKLQLLEKQWEKLQEENTQPPVVIEKVHIDKIVFDKFELNNNFGQLGIKELKGRLNIGATYGNDFLRPEAEEEAEQKQEGVRKERKKPEKPQEGGPKINIQPRRENVT</sequence>
<keyword evidence="4" id="KW-1185">Reference proteome</keyword>
<feature type="coiled-coil region" evidence="1">
    <location>
        <begin position="19"/>
        <end position="46"/>
    </location>
</feature>
<proteinExistence type="predicted"/>
<reference evidence="3 4" key="1">
    <citation type="submission" date="2024-09" db="EMBL/GenBank/DDBJ databases">
        <authorList>
            <person name="Sun Q."/>
            <person name="Mori K."/>
        </authorList>
    </citation>
    <scope>NUCLEOTIDE SEQUENCE [LARGE SCALE GENOMIC DNA]</scope>
    <source>
        <strain evidence="3 4">JCM 11201</strain>
    </source>
</reference>
<evidence type="ECO:0000313" key="3">
    <source>
        <dbReference type="EMBL" id="MFB9758248.1"/>
    </source>
</evidence>
<organism evidence="3 4">
    <name type="scientific">Ectobacillus funiculus</name>
    <dbReference type="NCBI Taxonomy" id="137993"/>
    <lineage>
        <taxon>Bacteria</taxon>
        <taxon>Bacillati</taxon>
        <taxon>Bacillota</taxon>
        <taxon>Bacilli</taxon>
        <taxon>Bacillales</taxon>
        <taxon>Bacillaceae</taxon>
        <taxon>Ectobacillus</taxon>
    </lineage>
</organism>
<evidence type="ECO:0000313" key="4">
    <source>
        <dbReference type="Proteomes" id="UP001589609"/>
    </source>
</evidence>
<name>A0ABV5WCQ7_9BACI</name>
<accession>A0ABV5WCQ7</accession>
<feature type="compositionally biased region" description="Basic and acidic residues" evidence="2">
    <location>
        <begin position="105"/>
        <end position="122"/>
    </location>
</feature>
<feature type="region of interest" description="Disordered" evidence="2">
    <location>
        <begin position="96"/>
        <end position="138"/>
    </location>
</feature>
<dbReference type="Proteomes" id="UP001589609">
    <property type="component" value="Unassembled WGS sequence"/>
</dbReference>